<evidence type="ECO:0000256" key="4">
    <source>
        <dbReference type="ARBA" id="ARBA00022588"/>
    </source>
</evidence>
<keyword evidence="11" id="KW-0068">Autocatalytic cleavage</keyword>
<dbReference type="FunFam" id="2.10.25.10:FF:000059">
    <property type="entry name" value="Mannan-binding lectin serine protease 1"/>
    <property type="match status" value="1"/>
</dbReference>
<keyword evidence="12 23" id="KW-0720">Serine protease</keyword>
<feature type="binding site" evidence="20">
    <location>
        <position position="273"/>
    </location>
    <ligand>
        <name>Ca(2+)</name>
        <dbReference type="ChEBI" id="CHEBI:29108"/>
        <label>3</label>
    </ligand>
</feature>
<dbReference type="Proteomes" id="UP001066276">
    <property type="component" value="Chromosome 11"/>
</dbReference>
<evidence type="ECO:0000256" key="16">
    <source>
        <dbReference type="ARBA" id="ARBA00023278"/>
    </source>
</evidence>
<dbReference type="PIRSF" id="PIRSF001155">
    <property type="entry name" value="C1r_C1s_MASP"/>
    <property type="match status" value="1"/>
</dbReference>
<dbReference type="CDD" id="cd00033">
    <property type="entry name" value="CCP"/>
    <property type="match status" value="1"/>
</dbReference>
<evidence type="ECO:0000256" key="12">
    <source>
        <dbReference type="ARBA" id="ARBA00022825"/>
    </source>
</evidence>
<dbReference type="InterPro" id="IPR024175">
    <property type="entry name" value="Pept_S1A_C1r/C1S/mannan-bd"/>
</dbReference>
<evidence type="ECO:0000256" key="13">
    <source>
        <dbReference type="ARBA" id="ARBA00022837"/>
    </source>
</evidence>
<dbReference type="SUPFAM" id="SSF49854">
    <property type="entry name" value="Spermadhesin, CUB domain"/>
    <property type="match status" value="2"/>
</dbReference>
<sequence length="726" mass="80514">MGTVSPRQKDRHTALWTELGAPGRRQEAGMMRFHLFFAACALLTSGAKAIEITDMYGTIQSPRFPDSYPSDTEVTWNITVPAGFRVKLYFVHFDLEPSYLCEYDYVRVEAEGEVLATFCGKESTDTEQAPGQQEILSPSATLSLTFRSDFSNEERFTGFDAHYAAVDVDECTERSDEELVCDHYCHNYIGGFYCSCRFGYLLHADNRTCKVECSDNLFTLRSGTIASSDFPNPYPKSSDCLYRIELEEGFSITLVFDDSFDIEDHPEVSCPYDFLKIKAGRKEFGPICGDTSPGTIVTGSHSVQILFHSDNSGENRGWKLSYLATGNSCPVLQPPANGIIDPVQSTYTFKDQALITCNPGYHVLKDDIEMDSFQIACQKDGTWSNLVPTCKIVDCKAPLQLENGNVTFLTVDHRTTYQSSIQYSCQQPYYEMKPNITSAYSCDASGVWTNEELGSTIPRCQPVCGSPRFTRSALARIAGGAYAKKGISPWIAMLSQDGRPFCGGSLIGSHWILTAAHCLHHPLDIDNPVVHDSDIRTASSFTIILGKHRTVRRDDTEQAFQAKTVLLHPAYNSSTFEFDLGLLELRERPRLNDYVMPVCLPTAPLHTGDHVVVSGWGKQFLSKIPDALLEIEVPVIDLKVCMQTYAALNMKVTDEMLCAGEKKGGKDACSGDSGGPMVTLSASQRRWFLAGIVSWGVGCGEQDRYGVYADVLKNLAWIKEKSGVKY</sequence>
<keyword evidence="9" id="KW-0677">Repeat</keyword>
<dbReference type="InterPro" id="IPR000742">
    <property type="entry name" value="EGF"/>
</dbReference>
<evidence type="ECO:0008006" key="29">
    <source>
        <dbReference type="Google" id="ProtNLM"/>
    </source>
</evidence>
<dbReference type="SUPFAM" id="SSF57535">
    <property type="entry name" value="Complement control module/SCR domain"/>
    <property type="match status" value="1"/>
</dbReference>
<dbReference type="FunFam" id="2.40.10.10:FF:000015">
    <property type="entry name" value="Atrial natriuretic peptide-converting enzyme"/>
    <property type="match status" value="1"/>
</dbReference>
<feature type="binding site" evidence="20">
    <location>
        <position position="188"/>
    </location>
    <ligand>
        <name>Ca(2+)</name>
        <dbReference type="ChEBI" id="CHEBI:29108"/>
        <label>2</label>
    </ligand>
</feature>
<feature type="modified residue" description="(3R)-3-hydroxyasparagine" evidence="19">
    <location>
        <position position="187"/>
    </location>
</feature>
<dbReference type="InterPro" id="IPR035914">
    <property type="entry name" value="Sperma_CUB_dom_sf"/>
</dbReference>
<keyword evidence="16 19" id="KW-0379">Hydroxylation</keyword>
<keyword evidence="15 18" id="KW-1015">Disulfide bond</keyword>
<feature type="binding site" evidence="20">
    <location>
        <position position="104"/>
    </location>
    <ligand>
        <name>Ca(2+)</name>
        <dbReference type="ChEBI" id="CHEBI:29108"/>
        <label>1</label>
    </ligand>
</feature>
<dbReference type="SMART" id="SM00042">
    <property type="entry name" value="CUB"/>
    <property type="match status" value="2"/>
</dbReference>
<proteinExistence type="predicted"/>
<dbReference type="SMART" id="SM00179">
    <property type="entry name" value="EGF_CA"/>
    <property type="match status" value="1"/>
</dbReference>
<evidence type="ECO:0000256" key="7">
    <source>
        <dbReference type="ARBA" id="ARBA00022723"/>
    </source>
</evidence>
<organism evidence="27 28">
    <name type="scientific">Pleurodeles waltl</name>
    <name type="common">Iberian ribbed newt</name>
    <dbReference type="NCBI Taxonomy" id="8319"/>
    <lineage>
        <taxon>Eukaryota</taxon>
        <taxon>Metazoa</taxon>
        <taxon>Chordata</taxon>
        <taxon>Craniata</taxon>
        <taxon>Vertebrata</taxon>
        <taxon>Euteleostomi</taxon>
        <taxon>Amphibia</taxon>
        <taxon>Batrachia</taxon>
        <taxon>Caudata</taxon>
        <taxon>Salamandroidea</taxon>
        <taxon>Salamandridae</taxon>
        <taxon>Pleurodelinae</taxon>
        <taxon>Pleurodeles</taxon>
    </lineage>
</organism>
<feature type="binding site" evidence="20">
    <location>
        <position position="167"/>
    </location>
    <ligand>
        <name>Ca(2+)</name>
        <dbReference type="ChEBI" id="CHEBI:29108"/>
        <label>2</label>
    </ligand>
</feature>
<feature type="binding site" evidence="20">
    <location>
        <position position="151"/>
    </location>
    <ligand>
        <name>Ca(2+)</name>
        <dbReference type="ChEBI" id="CHEBI:29108"/>
        <label>1</label>
    </ligand>
</feature>
<dbReference type="Pfam" id="PF00084">
    <property type="entry name" value="Sushi"/>
    <property type="match status" value="2"/>
</dbReference>
<feature type="disulfide bond" evidence="18">
    <location>
        <begin position="270"/>
        <end position="288"/>
    </location>
</feature>
<evidence type="ECO:0000256" key="20">
    <source>
        <dbReference type="PIRSR" id="PIRSR001155-4"/>
    </source>
</evidence>
<dbReference type="GO" id="GO:0006508">
    <property type="term" value="P:proteolysis"/>
    <property type="evidence" value="ECO:0007669"/>
    <property type="project" value="UniProtKB-KW"/>
</dbReference>
<comment type="caution">
    <text evidence="22">Lacks conserved residue(s) required for the propagation of feature annotation.</text>
</comment>
<keyword evidence="4" id="KW-0399">Innate immunity</keyword>
<feature type="domain" description="CUB" evidence="24">
    <location>
        <begin position="40"/>
        <end position="166"/>
    </location>
</feature>
<feature type="disulfide bond" evidence="18">
    <location>
        <begin position="395"/>
        <end position="442"/>
    </location>
</feature>
<feature type="disulfide bond" evidence="18">
    <location>
        <begin position="669"/>
        <end position="699"/>
    </location>
</feature>
<dbReference type="PROSITE" id="PS00135">
    <property type="entry name" value="TRYPSIN_SER"/>
    <property type="match status" value="1"/>
</dbReference>
<keyword evidence="13 20" id="KW-0106">Calcium</keyword>
<evidence type="ECO:0000256" key="2">
    <source>
        <dbReference type="ARBA" id="ARBA00022525"/>
    </source>
</evidence>
<dbReference type="PROSITE" id="PS01186">
    <property type="entry name" value="EGF_2"/>
    <property type="match status" value="1"/>
</dbReference>
<evidence type="ECO:0000259" key="26">
    <source>
        <dbReference type="PROSITE" id="PS50923"/>
    </source>
</evidence>
<evidence type="ECO:0000256" key="5">
    <source>
        <dbReference type="ARBA" id="ARBA00022659"/>
    </source>
</evidence>
<dbReference type="Pfam" id="PF00089">
    <property type="entry name" value="Trypsin"/>
    <property type="match status" value="1"/>
</dbReference>
<evidence type="ECO:0000256" key="1">
    <source>
        <dbReference type="ARBA" id="ARBA00004613"/>
    </source>
</evidence>
<dbReference type="InterPro" id="IPR018097">
    <property type="entry name" value="EGF_Ca-bd_CS"/>
</dbReference>
<feature type="disulfide bond" evidence="18">
    <location>
        <begin position="329"/>
        <end position="377"/>
    </location>
</feature>
<dbReference type="PROSITE" id="PS01180">
    <property type="entry name" value="CUB"/>
    <property type="match status" value="2"/>
</dbReference>
<evidence type="ECO:0000313" key="28">
    <source>
        <dbReference type="Proteomes" id="UP001066276"/>
    </source>
</evidence>
<evidence type="ECO:0000256" key="15">
    <source>
        <dbReference type="ARBA" id="ARBA00023157"/>
    </source>
</evidence>
<dbReference type="Gene3D" id="2.10.70.10">
    <property type="entry name" value="Complement Module, domain 1"/>
    <property type="match status" value="2"/>
</dbReference>
<dbReference type="PROSITE" id="PS01187">
    <property type="entry name" value="EGF_CA"/>
    <property type="match status" value="1"/>
</dbReference>
<feature type="binding site" evidence="20">
    <location>
        <position position="263"/>
    </location>
    <ligand>
        <name>Ca(2+)</name>
        <dbReference type="ChEBI" id="CHEBI:29108"/>
        <label>3</label>
    </ligand>
</feature>
<dbReference type="FunFam" id="2.60.120.290:FF:000006">
    <property type="entry name" value="Mannan-binding lectin serine protease 1"/>
    <property type="match status" value="1"/>
</dbReference>
<evidence type="ECO:0000256" key="3">
    <source>
        <dbReference type="ARBA" id="ARBA00022536"/>
    </source>
</evidence>
<feature type="active site" description="Charge relay system" evidence="17">
    <location>
        <position position="517"/>
    </location>
</feature>
<feature type="active site" description="Charge relay system" evidence="17">
    <location>
        <position position="579"/>
    </location>
</feature>
<dbReference type="PANTHER" id="PTHR24255:SF13">
    <property type="entry name" value="MANNAN-BINDING LECTIN SERINE PROTEASE 1"/>
    <property type="match status" value="1"/>
</dbReference>
<reference evidence="27" key="1">
    <citation type="journal article" date="2022" name="bioRxiv">
        <title>Sequencing and chromosome-scale assembly of the giantPleurodeles waltlgenome.</title>
        <authorList>
            <person name="Brown T."/>
            <person name="Elewa A."/>
            <person name="Iarovenko S."/>
            <person name="Subramanian E."/>
            <person name="Araus A.J."/>
            <person name="Petzold A."/>
            <person name="Susuki M."/>
            <person name="Suzuki K.-i.T."/>
            <person name="Hayashi T."/>
            <person name="Toyoda A."/>
            <person name="Oliveira C."/>
            <person name="Osipova E."/>
            <person name="Leigh N.D."/>
            <person name="Simon A."/>
            <person name="Yun M.H."/>
        </authorList>
    </citation>
    <scope>NUCLEOTIDE SEQUENCE</scope>
    <source>
        <strain evidence="27">20211129_DDA</strain>
        <tissue evidence="27">Liver</tissue>
    </source>
</reference>
<feature type="domain" description="Peptidase S1" evidence="25">
    <location>
        <begin position="477"/>
        <end position="723"/>
    </location>
</feature>
<feature type="binding site" evidence="20">
    <location>
        <position position="312"/>
    </location>
    <ligand>
        <name>Ca(2+)</name>
        <dbReference type="ChEBI" id="CHEBI:29108"/>
        <label>3</label>
    </ligand>
</feature>
<comment type="subcellular location">
    <subcellularLocation>
        <location evidence="1">Secreted</location>
    </subcellularLocation>
</comment>
<dbReference type="GO" id="GO:0005509">
    <property type="term" value="F:calcium ion binding"/>
    <property type="evidence" value="ECO:0007669"/>
    <property type="project" value="InterPro"/>
</dbReference>
<evidence type="ECO:0000259" key="25">
    <source>
        <dbReference type="PROSITE" id="PS50240"/>
    </source>
</evidence>
<dbReference type="InterPro" id="IPR000859">
    <property type="entry name" value="CUB_dom"/>
</dbReference>
<dbReference type="PROSITE" id="PS00134">
    <property type="entry name" value="TRYPSIN_HIS"/>
    <property type="match status" value="1"/>
</dbReference>
<dbReference type="CDD" id="cd00054">
    <property type="entry name" value="EGF_CA"/>
    <property type="match status" value="1"/>
</dbReference>
<gene>
    <name evidence="27" type="ORF">NDU88_000355</name>
</gene>
<feature type="disulfide bond" evidence="18">
    <location>
        <begin position="196"/>
        <end position="209"/>
    </location>
</feature>
<dbReference type="InterPro" id="IPR001314">
    <property type="entry name" value="Peptidase_S1A"/>
</dbReference>
<dbReference type="InterPro" id="IPR043504">
    <property type="entry name" value="Peptidase_S1_PA_chymotrypsin"/>
</dbReference>
<keyword evidence="10 23" id="KW-0378">Hydrolase</keyword>
<feature type="binding site" evidence="20">
    <location>
        <position position="310"/>
    </location>
    <ligand>
        <name>Ca(2+)</name>
        <dbReference type="ChEBI" id="CHEBI:29108"/>
        <label>3</label>
    </ligand>
</feature>
<feature type="disulfide bond" evidence="18">
    <location>
        <begin position="181"/>
        <end position="194"/>
    </location>
</feature>
<evidence type="ECO:0000256" key="21">
    <source>
        <dbReference type="PROSITE-ProRule" id="PRU00059"/>
    </source>
</evidence>
<dbReference type="InterPro" id="IPR001254">
    <property type="entry name" value="Trypsin_dom"/>
</dbReference>
<evidence type="ECO:0000256" key="6">
    <source>
        <dbReference type="ARBA" id="ARBA00022670"/>
    </source>
</evidence>
<dbReference type="Gene3D" id="2.10.25.10">
    <property type="entry name" value="Laminin"/>
    <property type="match status" value="1"/>
</dbReference>
<evidence type="ECO:0000256" key="14">
    <source>
        <dbReference type="ARBA" id="ARBA00022859"/>
    </source>
</evidence>
<protein>
    <recommendedName>
        <fullName evidence="29">Mannan-binding lectin serine protease 1</fullName>
    </recommendedName>
</protein>
<keyword evidence="2" id="KW-0964">Secreted</keyword>
<dbReference type="GO" id="GO:0004252">
    <property type="term" value="F:serine-type endopeptidase activity"/>
    <property type="evidence" value="ECO:0007669"/>
    <property type="project" value="InterPro"/>
</dbReference>
<feature type="disulfide bond" evidence="18">
    <location>
        <begin position="357"/>
        <end position="390"/>
    </location>
</feature>
<feature type="disulfide bond" evidence="18 21">
    <location>
        <begin position="213"/>
        <end position="240"/>
    </location>
</feature>
<evidence type="ECO:0000256" key="22">
    <source>
        <dbReference type="PROSITE-ProRule" id="PRU00302"/>
    </source>
</evidence>
<dbReference type="Gene3D" id="2.60.120.290">
    <property type="entry name" value="Spermadhesin, CUB domain"/>
    <property type="match status" value="2"/>
</dbReference>
<dbReference type="InterPro" id="IPR033116">
    <property type="entry name" value="TRYPSIN_SER"/>
</dbReference>
<feature type="disulfide bond" evidence="18">
    <location>
        <begin position="171"/>
        <end position="185"/>
    </location>
</feature>
<name>A0AAV7LEG8_PLEWA</name>
<evidence type="ECO:0000256" key="23">
    <source>
        <dbReference type="RuleBase" id="RU363034"/>
    </source>
</evidence>
<dbReference type="SMART" id="SM00032">
    <property type="entry name" value="CCP"/>
    <property type="match status" value="2"/>
</dbReference>
<keyword evidence="5 22" id="KW-0768">Sushi</keyword>
<accession>A0AAV7LEG8</accession>
<keyword evidence="8" id="KW-0732">Signal</keyword>
<evidence type="ECO:0000256" key="17">
    <source>
        <dbReference type="PIRSR" id="PIRSR001155-1"/>
    </source>
</evidence>
<keyword evidence="14" id="KW-0391">Immunity</keyword>
<dbReference type="PROSITE" id="PS50923">
    <property type="entry name" value="SUSHI"/>
    <property type="match status" value="2"/>
</dbReference>
<dbReference type="FunFam" id="2.10.70.10:FF:000016">
    <property type="entry name" value="Mannan-binding lectin serine protease 1"/>
    <property type="match status" value="1"/>
</dbReference>
<dbReference type="Gene3D" id="2.40.10.10">
    <property type="entry name" value="Trypsin-like serine proteases"/>
    <property type="match status" value="1"/>
</dbReference>
<comment type="PTM">
    <text evidence="19">The iron and 2-oxoglutarate dependent 3-hydroxylation of aspartate and asparagine is (R) stereospecific within EGF domains.</text>
</comment>
<evidence type="ECO:0000256" key="10">
    <source>
        <dbReference type="ARBA" id="ARBA00022801"/>
    </source>
</evidence>
<dbReference type="InterPro" id="IPR000436">
    <property type="entry name" value="Sushi_SCR_CCP_dom"/>
</dbReference>
<dbReference type="EMBL" id="JANPWB010000015">
    <property type="protein sequence ID" value="KAJ1087163.1"/>
    <property type="molecule type" value="Genomic_DNA"/>
</dbReference>
<dbReference type="PRINTS" id="PR00722">
    <property type="entry name" value="CHYMOTRYPSIN"/>
</dbReference>
<evidence type="ECO:0000256" key="9">
    <source>
        <dbReference type="ARBA" id="ARBA00022737"/>
    </source>
</evidence>
<keyword evidence="6 23" id="KW-0645">Protease</keyword>
<evidence type="ECO:0000256" key="8">
    <source>
        <dbReference type="ARBA" id="ARBA00022729"/>
    </source>
</evidence>
<dbReference type="CDD" id="cd00190">
    <property type="entry name" value="Tryp_SPc"/>
    <property type="match status" value="1"/>
</dbReference>
<feature type="binding site" evidence="20">
    <location>
        <position position="170"/>
    </location>
    <ligand>
        <name>Ca(2+)</name>
        <dbReference type="ChEBI" id="CHEBI:29108"/>
        <label>2</label>
    </ligand>
</feature>
<keyword evidence="28" id="KW-1185">Reference proteome</keyword>
<evidence type="ECO:0000256" key="18">
    <source>
        <dbReference type="PIRSR" id="PIRSR001155-2"/>
    </source>
</evidence>
<dbReference type="InterPro" id="IPR009003">
    <property type="entry name" value="Peptidase_S1_PA"/>
</dbReference>
<feature type="binding site" evidence="20">
    <location>
        <position position="96"/>
    </location>
    <ligand>
        <name>Ca(2+)</name>
        <dbReference type="ChEBI" id="CHEBI:29108"/>
        <label>1</label>
    </ligand>
</feature>
<dbReference type="InterPro" id="IPR018114">
    <property type="entry name" value="TRYPSIN_HIS"/>
</dbReference>
<feature type="disulfide bond" evidence="18">
    <location>
        <begin position="101"/>
        <end position="119"/>
    </location>
</feature>
<feature type="binding site" evidence="20">
    <location>
        <position position="149"/>
    </location>
    <ligand>
        <name>Ca(2+)</name>
        <dbReference type="ChEBI" id="CHEBI:29108"/>
        <label>1</label>
    </ligand>
</feature>
<dbReference type="SUPFAM" id="SSF50494">
    <property type="entry name" value="Trypsin-like serine proteases"/>
    <property type="match status" value="1"/>
</dbReference>
<feature type="binding site" evidence="20">
    <location>
        <position position="191"/>
    </location>
    <ligand>
        <name>Ca(2+)</name>
        <dbReference type="ChEBI" id="CHEBI:29108"/>
        <label>2</label>
    </ligand>
</feature>
<feature type="domain" description="CUB" evidence="24">
    <location>
        <begin position="213"/>
        <end position="325"/>
    </location>
</feature>
<feature type="disulfide bond" evidence="18">
    <location>
        <begin position="641"/>
        <end position="658"/>
    </location>
</feature>
<feature type="binding site" evidence="20">
    <location>
        <position position="168"/>
    </location>
    <ligand>
        <name>Ca(2+)</name>
        <dbReference type="ChEBI" id="CHEBI:29108"/>
        <label>2</label>
    </ligand>
</feature>
<dbReference type="PANTHER" id="PTHR24255">
    <property type="entry name" value="COMPLEMENT COMPONENT 1, S SUBCOMPONENT-RELATED"/>
    <property type="match status" value="1"/>
</dbReference>
<evidence type="ECO:0000259" key="24">
    <source>
        <dbReference type="PROSITE" id="PS01180"/>
    </source>
</evidence>
<dbReference type="GO" id="GO:0001867">
    <property type="term" value="P:complement activation, lectin pathway"/>
    <property type="evidence" value="ECO:0007669"/>
    <property type="project" value="TreeGrafter"/>
</dbReference>
<evidence type="ECO:0000256" key="11">
    <source>
        <dbReference type="ARBA" id="ARBA00022813"/>
    </source>
</evidence>
<evidence type="ECO:0000256" key="19">
    <source>
        <dbReference type="PIRSR" id="PIRSR001155-3"/>
    </source>
</evidence>
<dbReference type="AlphaFoldDB" id="A0AAV7LEG8"/>
<dbReference type="InterPro" id="IPR001881">
    <property type="entry name" value="EGF-like_Ca-bd_dom"/>
</dbReference>
<dbReference type="SUPFAM" id="SSF57196">
    <property type="entry name" value="EGF/Laminin"/>
    <property type="match status" value="1"/>
</dbReference>
<feature type="active site" description="Charge relay system" evidence="17">
    <location>
        <position position="673"/>
    </location>
</feature>
<dbReference type="GO" id="GO:0005615">
    <property type="term" value="C:extracellular space"/>
    <property type="evidence" value="ECO:0007669"/>
    <property type="project" value="TreeGrafter"/>
</dbReference>
<comment type="caution">
    <text evidence="27">The sequence shown here is derived from an EMBL/GenBank/DDBJ whole genome shotgun (WGS) entry which is preliminary data.</text>
</comment>
<feature type="binding site" evidence="20">
    <location>
        <position position="187"/>
    </location>
    <ligand>
        <name>Ca(2+)</name>
        <dbReference type="ChEBI" id="CHEBI:29108"/>
        <label>2</label>
    </ligand>
</feature>
<dbReference type="Pfam" id="PF00431">
    <property type="entry name" value="CUB"/>
    <property type="match status" value="2"/>
</dbReference>
<dbReference type="CDD" id="cd00041">
    <property type="entry name" value="CUB"/>
    <property type="match status" value="2"/>
</dbReference>
<feature type="domain" description="Sushi" evidence="26">
    <location>
        <begin position="327"/>
        <end position="392"/>
    </location>
</feature>
<dbReference type="InterPro" id="IPR035976">
    <property type="entry name" value="Sushi/SCR/CCP_sf"/>
</dbReference>
<feature type="domain" description="Sushi" evidence="26">
    <location>
        <begin position="393"/>
        <end position="462"/>
    </location>
</feature>
<dbReference type="SMART" id="SM00020">
    <property type="entry name" value="Tryp_SPc"/>
    <property type="match status" value="1"/>
</dbReference>
<dbReference type="PROSITE" id="PS50240">
    <property type="entry name" value="TRYPSIN_DOM"/>
    <property type="match status" value="1"/>
</dbReference>
<keyword evidence="7 20" id="KW-0479">Metal-binding</keyword>
<feature type="disulfide bond" evidence="18">
    <location>
        <begin position="425"/>
        <end position="460"/>
    </location>
</feature>
<keyword evidence="3" id="KW-0245">EGF-like domain</keyword>
<dbReference type="FunFam" id="2.60.120.290:FF:000012">
    <property type="entry name" value="mannan-binding lectin serine protease 1 isoform X1"/>
    <property type="match status" value="1"/>
</dbReference>
<evidence type="ECO:0000313" key="27">
    <source>
        <dbReference type="EMBL" id="KAJ1087163.1"/>
    </source>
</evidence>
<feature type="disulfide bond" description="Interchain (between heavy and light chains)" evidence="18">
    <location>
        <begin position="464"/>
        <end position="599"/>
    </location>
</feature>